<gene>
    <name evidence="4" type="ORF">D0Y65_009384</name>
</gene>
<accession>A0A445KYV4</accession>
<dbReference type="InterPro" id="IPR007527">
    <property type="entry name" value="Znf_SWIM"/>
</dbReference>
<dbReference type="GO" id="GO:0097196">
    <property type="term" value="C:Shu complex"/>
    <property type="evidence" value="ECO:0007669"/>
    <property type="project" value="TreeGrafter"/>
</dbReference>
<dbReference type="PROSITE" id="PS50966">
    <property type="entry name" value="ZF_SWIM"/>
    <property type="match status" value="1"/>
</dbReference>
<evidence type="ECO:0000313" key="4">
    <source>
        <dbReference type="EMBL" id="RZC16075.1"/>
    </source>
</evidence>
<dbReference type="Proteomes" id="UP000289340">
    <property type="component" value="Chromosome 4"/>
</dbReference>
<organism evidence="4 5">
    <name type="scientific">Glycine soja</name>
    <name type="common">Wild soybean</name>
    <dbReference type="NCBI Taxonomy" id="3848"/>
    <lineage>
        <taxon>Eukaryota</taxon>
        <taxon>Viridiplantae</taxon>
        <taxon>Streptophyta</taxon>
        <taxon>Embryophyta</taxon>
        <taxon>Tracheophyta</taxon>
        <taxon>Spermatophyta</taxon>
        <taxon>Magnoliopsida</taxon>
        <taxon>eudicotyledons</taxon>
        <taxon>Gunneridae</taxon>
        <taxon>Pentapetalae</taxon>
        <taxon>rosids</taxon>
        <taxon>fabids</taxon>
        <taxon>Fabales</taxon>
        <taxon>Fabaceae</taxon>
        <taxon>Papilionoideae</taxon>
        <taxon>50 kb inversion clade</taxon>
        <taxon>NPAAA clade</taxon>
        <taxon>indigoferoid/millettioid clade</taxon>
        <taxon>Phaseoleae</taxon>
        <taxon>Glycine</taxon>
        <taxon>Glycine subgen. Soja</taxon>
    </lineage>
</organism>
<comment type="caution">
    <text evidence="4">The sequence shown here is derived from an EMBL/GenBank/DDBJ whole genome shotgun (WGS) entry which is preliminary data.</text>
</comment>
<sequence length="286" mass="32605">MMGGLRGWKVQHLRELRGKKKKKRKKKKKEEETKLRRYRIVSVIIPYVVSCSVFFVRYFLSLTTSSLNLHRVRPPPLTPSSLLVALPPPSTRSTRVTQPLTSSIVRRSHLRITKICTRDRCHLPPPRAQAPCTPDSRATSPRYLRDIGTDCKYRMSASSLVAETIWKEIESTPTVNDDHLWSLHFLFGKNFEGATRIVDLRGVSKISAHPSGRFIFQVTGESQRKDQYLCFAENFCACYSFFYDVVNRGEQLCCKHQLAARLAASLGSYVEVKVSDEELAALLSKI</sequence>
<feature type="transmembrane region" description="Helical" evidence="2">
    <location>
        <begin position="38"/>
        <end position="60"/>
    </location>
</feature>
<evidence type="ECO:0000313" key="5">
    <source>
        <dbReference type="Proteomes" id="UP000289340"/>
    </source>
</evidence>
<dbReference type="PANTHER" id="PTHR28498:SF1">
    <property type="entry name" value="ZINC FINGER SWIM DOMAIN-CONTAINING PROTEIN 7"/>
    <property type="match status" value="1"/>
</dbReference>
<evidence type="ECO:0000259" key="3">
    <source>
        <dbReference type="PROSITE" id="PS50966"/>
    </source>
</evidence>
<keyword evidence="2" id="KW-1133">Transmembrane helix</keyword>
<dbReference type="GO" id="GO:0000724">
    <property type="term" value="P:double-strand break repair via homologous recombination"/>
    <property type="evidence" value="ECO:0007669"/>
    <property type="project" value="TreeGrafter"/>
</dbReference>
<protein>
    <submittedName>
        <fullName evidence="4">Zinc finger SWIM domain-containing protein 7</fullName>
    </submittedName>
</protein>
<keyword evidence="2" id="KW-0472">Membrane</keyword>
<dbReference type="AlphaFoldDB" id="A0A445KYV4"/>
<evidence type="ECO:0000256" key="1">
    <source>
        <dbReference type="PROSITE-ProRule" id="PRU00325"/>
    </source>
</evidence>
<dbReference type="EMBL" id="QZWG01000004">
    <property type="protein sequence ID" value="RZC16075.1"/>
    <property type="molecule type" value="Genomic_DNA"/>
</dbReference>
<keyword evidence="1" id="KW-0479">Metal-binding</keyword>
<keyword evidence="5" id="KW-1185">Reference proteome</keyword>
<dbReference type="PANTHER" id="PTHR28498">
    <property type="entry name" value="ZINC FINGER SWIM DOMAIN-CONTAINING PROTEIN 7"/>
    <property type="match status" value="1"/>
</dbReference>
<keyword evidence="1" id="KW-0863">Zinc-finger</keyword>
<dbReference type="GO" id="GO:0008270">
    <property type="term" value="F:zinc ion binding"/>
    <property type="evidence" value="ECO:0007669"/>
    <property type="project" value="UniProtKB-KW"/>
</dbReference>
<reference evidence="4 5" key="1">
    <citation type="submission" date="2018-09" db="EMBL/GenBank/DDBJ databases">
        <title>A high-quality reference genome of wild soybean provides a powerful tool to mine soybean genomes.</title>
        <authorList>
            <person name="Xie M."/>
            <person name="Chung C.Y.L."/>
            <person name="Li M.-W."/>
            <person name="Wong F.-L."/>
            <person name="Chan T.-F."/>
            <person name="Lam H.-M."/>
        </authorList>
    </citation>
    <scope>NUCLEOTIDE SEQUENCE [LARGE SCALE GENOMIC DNA]</scope>
    <source>
        <strain evidence="5">cv. W05</strain>
        <tissue evidence="4">Hypocotyl of etiolated seedlings</tissue>
    </source>
</reference>
<evidence type="ECO:0000256" key="2">
    <source>
        <dbReference type="SAM" id="Phobius"/>
    </source>
</evidence>
<name>A0A445KYV4_GLYSO</name>
<keyword evidence="2" id="KW-0812">Transmembrane</keyword>
<proteinExistence type="predicted"/>
<feature type="domain" description="SWIM-type" evidence="3">
    <location>
        <begin position="216"/>
        <end position="265"/>
    </location>
</feature>
<keyword evidence="1" id="KW-0862">Zinc</keyword>